<dbReference type="PANTHER" id="PTHR30578:SF0">
    <property type="entry name" value="ION-TRANSLOCATING OXIDOREDUCTASE COMPLEX SUBUNIT D"/>
    <property type="match status" value="1"/>
</dbReference>
<dbReference type="RefSeq" id="WP_249248838.1">
    <property type="nucleotide sequence ID" value="NZ_JAKIKT010000003.1"/>
</dbReference>
<comment type="subunit">
    <text evidence="10">The complex is composed of six subunits: RnfA, RnfB, RnfC, RnfD, RnfE and RnfG.</text>
</comment>
<dbReference type="PANTHER" id="PTHR30578">
    <property type="entry name" value="ELECTRON TRANSPORT COMPLEX PROTEIN RNFD"/>
    <property type="match status" value="1"/>
</dbReference>
<feature type="transmembrane region" description="Helical" evidence="10">
    <location>
        <begin position="69"/>
        <end position="89"/>
    </location>
</feature>
<dbReference type="Proteomes" id="UP001202831">
    <property type="component" value="Unassembled WGS sequence"/>
</dbReference>
<feature type="transmembrane region" description="Helical" evidence="10">
    <location>
        <begin position="264"/>
        <end position="283"/>
    </location>
</feature>
<reference evidence="11 12" key="1">
    <citation type="submission" date="2022-01" db="EMBL/GenBank/DDBJ databases">
        <title>Whole genome-based taxonomy of the Shewanellaceae.</title>
        <authorList>
            <person name="Martin-Rodriguez A.J."/>
        </authorList>
    </citation>
    <scope>NUCLEOTIDE SEQUENCE [LARGE SCALE GENOMIC DNA]</scope>
    <source>
        <strain evidence="11 12">DSM 21332</strain>
    </source>
</reference>
<dbReference type="InterPro" id="IPR004338">
    <property type="entry name" value="NqrB/RnfD"/>
</dbReference>
<evidence type="ECO:0000256" key="1">
    <source>
        <dbReference type="ARBA" id="ARBA00022448"/>
    </source>
</evidence>
<keyword evidence="6 10" id="KW-1278">Translocase</keyword>
<dbReference type="Pfam" id="PF03116">
    <property type="entry name" value="NQR2_RnfD_RnfE"/>
    <property type="match status" value="1"/>
</dbReference>
<evidence type="ECO:0000256" key="6">
    <source>
        <dbReference type="ARBA" id="ARBA00022967"/>
    </source>
</evidence>
<feature type="transmembrane region" description="Helical" evidence="10">
    <location>
        <begin position="125"/>
        <end position="144"/>
    </location>
</feature>
<sequence>MAFKITSSPHVTKNSQTATVMQRVILCALPGLVVQCVYFGWGSLIQVLLAIAVALVAEAAVMKLRKRAVGVALGDYSAVLTALLLGIAIPPLAPWWVIVIGTLFAIVVVKHLYGGLGNNLFNPAMAAYVLLLIAYPVQMTTWVAPAPAAQYSPDLLASISQIFLPGSGDINLFRLGIDGTTMATPLDTMKTGLSMGLTSTEVLAKPLFDEGLSIGWFWVNMAYLAGGLVMLKLGAIRWQISTGMLAALFICSGIGFMMNPDTHGSPVFHLFSGATMLAAFFIATDPVTAATSNRGRLIFGALIGVLVYVIRQYGGYPDAVAFAVLLANLCAPLIDYYVRPRTYGHRSGN</sequence>
<comment type="caution">
    <text evidence="11">The sequence shown here is derived from an EMBL/GenBank/DDBJ whole genome shotgun (WGS) entry which is preliminary data.</text>
</comment>
<comment type="function">
    <text evidence="10">Part of a membrane-bound complex that couples electron transfer with translocation of ions across the membrane.</text>
</comment>
<keyword evidence="8 10" id="KW-1133">Transmembrane helix</keyword>
<keyword evidence="2 10" id="KW-0597">Phosphoprotein</keyword>
<keyword evidence="9 10" id="KW-0472">Membrane</keyword>
<dbReference type="InterPro" id="IPR011303">
    <property type="entry name" value="RnfD_bac"/>
</dbReference>
<evidence type="ECO:0000313" key="11">
    <source>
        <dbReference type="EMBL" id="MCL2914115.1"/>
    </source>
</evidence>
<keyword evidence="10" id="KW-0997">Cell inner membrane</keyword>
<protein>
    <recommendedName>
        <fullName evidence="10">Ion-translocating oxidoreductase complex subunit D</fullName>
        <ecNumber evidence="10">7.-.-.-</ecNumber>
    </recommendedName>
    <alternativeName>
        <fullName evidence="10">Rnf electron transport complex subunit D</fullName>
    </alternativeName>
</protein>
<keyword evidence="12" id="KW-1185">Reference proteome</keyword>
<evidence type="ECO:0000256" key="4">
    <source>
        <dbReference type="ARBA" id="ARBA00022643"/>
    </source>
</evidence>
<evidence type="ECO:0000256" key="9">
    <source>
        <dbReference type="ARBA" id="ARBA00023136"/>
    </source>
</evidence>
<name>A0ABT0N6V6_9GAMM</name>
<evidence type="ECO:0000256" key="7">
    <source>
        <dbReference type="ARBA" id="ARBA00022982"/>
    </source>
</evidence>
<feature type="modified residue" description="FMN phosphoryl threonine" evidence="10">
    <location>
        <position position="184"/>
    </location>
</feature>
<keyword evidence="4 10" id="KW-0288">FMN</keyword>
<feature type="transmembrane region" description="Helical" evidence="10">
    <location>
        <begin position="38"/>
        <end position="57"/>
    </location>
</feature>
<organism evidence="11 12">
    <name type="scientific">Shewanella corallii</name>
    <dbReference type="NCBI Taxonomy" id="560080"/>
    <lineage>
        <taxon>Bacteria</taxon>
        <taxon>Pseudomonadati</taxon>
        <taxon>Pseudomonadota</taxon>
        <taxon>Gammaproteobacteria</taxon>
        <taxon>Alteromonadales</taxon>
        <taxon>Shewanellaceae</taxon>
        <taxon>Shewanella</taxon>
    </lineage>
</organism>
<dbReference type="HAMAP" id="MF_00462">
    <property type="entry name" value="RsxD_RnfD"/>
    <property type="match status" value="1"/>
</dbReference>
<accession>A0ABT0N6V6</accession>
<evidence type="ECO:0000256" key="3">
    <source>
        <dbReference type="ARBA" id="ARBA00022630"/>
    </source>
</evidence>
<dbReference type="NCBIfam" id="TIGR01946">
    <property type="entry name" value="rnfD"/>
    <property type="match status" value="1"/>
</dbReference>
<feature type="transmembrane region" description="Helical" evidence="10">
    <location>
        <begin position="295"/>
        <end position="313"/>
    </location>
</feature>
<keyword evidence="5 10" id="KW-0812">Transmembrane</keyword>
<feature type="transmembrane region" description="Helical" evidence="10">
    <location>
        <begin position="213"/>
        <end position="231"/>
    </location>
</feature>
<comment type="similarity">
    <text evidence="10">Belongs to the NqrB/RnfD family.</text>
</comment>
<comment type="cofactor">
    <cofactor evidence="10">
        <name>FMN</name>
        <dbReference type="ChEBI" id="CHEBI:58210"/>
    </cofactor>
</comment>
<comment type="subcellular location">
    <subcellularLocation>
        <location evidence="10">Cell inner membrane</location>
        <topology evidence="10">Multi-pass membrane protein</topology>
    </subcellularLocation>
</comment>
<dbReference type="EMBL" id="JAKIKT010000003">
    <property type="protein sequence ID" value="MCL2914115.1"/>
    <property type="molecule type" value="Genomic_DNA"/>
</dbReference>
<dbReference type="EC" id="7.-.-.-" evidence="10"/>
<evidence type="ECO:0000256" key="5">
    <source>
        <dbReference type="ARBA" id="ARBA00022692"/>
    </source>
</evidence>
<evidence type="ECO:0000256" key="2">
    <source>
        <dbReference type="ARBA" id="ARBA00022553"/>
    </source>
</evidence>
<feature type="transmembrane region" description="Helical" evidence="10">
    <location>
        <begin position="238"/>
        <end position="258"/>
    </location>
</feature>
<feature type="transmembrane region" description="Helical" evidence="10">
    <location>
        <begin position="95"/>
        <end position="113"/>
    </location>
</feature>
<keyword evidence="1 10" id="KW-0813">Transport</keyword>
<feature type="transmembrane region" description="Helical" evidence="10">
    <location>
        <begin position="319"/>
        <end position="338"/>
    </location>
</feature>
<evidence type="ECO:0000313" key="12">
    <source>
        <dbReference type="Proteomes" id="UP001202831"/>
    </source>
</evidence>
<dbReference type="NCBIfam" id="NF002011">
    <property type="entry name" value="PRK00816.1"/>
    <property type="match status" value="1"/>
</dbReference>
<keyword evidence="7 10" id="KW-0249">Electron transport</keyword>
<keyword evidence="3 10" id="KW-0285">Flavoprotein</keyword>
<evidence type="ECO:0000256" key="8">
    <source>
        <dbReference type="ARBA" id="ARBA00022989"/>
    </source>
</evidence>
<evidence type="ECO:0000256" key="10">
    <source>
        <dbReference type="HAMAP-Rule" id="MF_00462"/>
    </source>
</evidence>
<gene>
    <name evidence="11" type="primary">rsxD</name>
    <name evidence="10" type="synonym">rnfD</name>
    <name evidence="11" type="ORF">L2725_10065</name>
</gene>
<proteinExistence type="inferred from homology"/>
<keyword evidence="10" id="KW-1003">Cell membrane</keyword>